<dbReference type="STRING" id="249189.RV04_GL000647"/>
<feature type="transmembrane region" description="Helical" evidence="1">
    <location>
        <begin position="357"/>
        <end position="380"/>
    </location>
</feature>
<evidence type="ECO:0000313" key="2">
    <source>
        <dbReference type="EMBL" id="OJG43651.1"/>
    </source>
</evidence>
<organism evidence="2 3">
    <name type="scientific">Enterococcus hermanniensis</name>
    <dbReference type="NCBI Taxonomy" id="249189"/>
    <lineage>
        <taxon>Bacteria</taxon>
        <taxon>Bacillati</taxon>
        <taxon>Bacillota</taxon>
        <taxon>Bacilli</taxon>
        <taxon>Lactobacillales</taxon>
        <taxon>Enterococcaceae</taxon>
        <taxon>Enterococcus</taxon>
    </lineage>
</organism>
<proteinExistence type="predicted"/>
<feature type="transmembrane region" description="Helical" evidence="1">
    <location>
        <begin position="241"/>
        <end position="262"/>
    </location>
</feature>
<accession>A0A1L8TH58</accession>
<dbReference type="AlphaFoldDB" id="A0A1L8TH58"/>
<feature type="transmembrane region" description="Helical" evidence="1">
    <location>
        <begin position="116"/>
        <end position="132"/>
    </location>
</feature>
<feature type="transmembrane region" description="Helical" evidence="1">
    <location>
        <begin position="59"/>
        <end position="78"/>
    </location>
</feature>
<comment type="caution">
    <text evidence="2">The sequence shown here is derived from an EMBL/GenBank/DDBJ whole genome shotgun (WGS) entry which is preliminary data.</text>
</comment>
<dbReference type="Pfam" id="PF19528">
    <property type="entry name" value="DUF6056"/>
    <property type="match status" value="1"/>
</dbReference>
<sequence length="436" mass="50740">MGFAFLLFNLYMPTNRSDDINYLTRVNSMGYIGASIDHYKNWSSRIIIEVFLMFFSKHFLLWKFANTFMMLITLLLLCKYTFKKISIKNFLMVFSIYCMIPLTVMGESGWRATTLNYQWPVTFSLIAFYPFYQLLNKQKIDIKIYYLCIPLLIFGANQEQVNICYFVLTTLLSFYLVLNNCYNIKVLPLSLISFIELVFSLTTPGNSVRSVQEVSRWFPQYENFSLVNKIDLGISSFGKPFFLDINIVFLLLFFLVSIIVYFKIQNYYLRLVSSLPLFFNLIIYFGNTMKQGFLNVSGNFRAMIWSSNNIDNVFTKMGTKLSFLYPGTWIATLLIIGLLICLLVGIYLAFDNKKKAIFTCLLLLMGAFSRIIMGFSPTIWASGMRTYYILFVVSTIIILLLFEEWIKILAPKKIEFIQFSMTLLGICTFILTILNK</sequence>
<name>A0A1L8TH58_9ENTE</name>
<reference evidence="2 3" key="1">
    <citation type="submission" date="2014-12" db="EMBL/GenBank/DDBJ databases">
        <title>Draft genome sequences of 29 type strains of Enterococci.</title>
        <authorList>
            <person name="Zhong Z."/>
            <person name="Sun Z."/>
            <person name="Liu W."/>
            <person name="Zhang W."/>
            <person name="Zhang H."/>
        </authorList>
    </citation>
    <scope>NUCLEOTIDE SEQUENCE [LARGE SCALE GENOMIC DNA]</scope>
    <source>
        <strain evidence="2 3">DSM 17122</strain>
    </source>
</reference>
<feature type="transmembrane region" description="Helical" evidence="1">
    <location>
        <begin position="329"/>
        <end position="350"/>
    </location>
</feature>
<evidence type="ECO:0000313" key="3">
    <source>
        <dbReference type="Proteomes" id="UP000182077"/>
    </source>
</evidence>
<keyword evidence="1" id="KW-0812">Transmembrane</keyword>
<keyword evidence="1" id="KW-0472">Membrane</keyword>
<evidence type="ECO:0008006" key="4">
    <source>
        <dbReference type="Google" id="ProtNLM"/>
    </source>
</evidence>
<dbReference type="EMBL" id="JXKQ01000013">
    <property type="protein sequence ID" value="OJG43651.1"/>
    <property type="molecule type" value="Genomic_DNA"/>
</dbReference>
<keyword evidence="1" id="KW-1133">Transmembrane helix</keyword>
<feature type="transmembrane region" description="Helical" evidence="1">
    <location>
        <begin position="90"/>
        <end position="110"/>
    </location>
</feature>
<feature type="transmembrane region" description="Helical" evidence="1">
    <location>
        <begin position="267"/>
        <end position="286"/>
    </location>
</feature>
<gene>
    <name evidence="2" type="ORF">RV04_GL000647</name>
</gene>
<feature type="transmembrane region" description="Helical" evidence="1">
    <location>
        <begin position="414"/>
        <end position="434"/>
    </location>
</feature>
<dbReference type="InterPro" id="IPR045691">
    <property type="entry name" value="DUF6056"/>
</dbReference>
<dbReference type="Proteomes" id="UP000182077">
    <property type="component" value="Unassembled WGS sequence"/>
</dbReference>
<keyword evidence="3" id="KW-1185">Reference proteome</keyword>
<feature type="transmembrane region" description="Helical" evidence="1">
    <location>
        <begin position="386"/>
        <end position="402"/>
    </location>
</feature>
<evidence type="ECO:0000256" key="1">
    <source>
        <dbReference type="SAM" id="Phobius"/>
    </source>
</evidence>
<protein>
    <recommendedName>
        <fullName evidence="4">Serotype determinant, transmembrane protein</fullName>
    </recommendedName>
</protein>